<accession>A0AAW8VBB0</accession>
<dbReference type="RefSeq" id="WP_014390707.1">
    <property type="nucleotide sequence ID" value="NZ_AP025519.1"/>
</dbReference>
<evidence type="ECO:0000313" key="1">
    <source>
        <dbReference type="EMBL" id="MDT3453544.1"/>
    </source>
</evidence>
<gene>
    <name evidence="1" type="ORF">NQF69_12305</name>
</gene>
<dbReference type="Proteomes" id="UP001182304">
    <property type="component" value="Unassembled WGS sequence"/>
</dbReference>
<organism evidence="1 2">
    <name type="scientific">Pasteurella multocida</name>
    <dbReference type="NCBI Taxonomy" id="747"/>
    <lineage>
        <taxon>Bacteria</taxon>
        <taxon>Pseudomonadati</taxon>
        <taxon>Pseudomonadota</taxon>
        <taxon>Gammaproteobacteria</taxon>
        <taxon>Pasteurellales</taxon>
        <taxon>Pasteurellaceae</taxon>
        <taxon>Pasteurella</taxon>
    </lineage>
</organism>
<comment type="caution">
    <text evidence="1">The sequence shown here is derived from an EMBL/GenBank/DDBJ whole genome shotgun (WGS) entry which is preliminary data.</text>
</comment>
<name>A0AAW8VBB0_PASMD</name>
<protein>
    <submittedName>
        <fullName evidence="1">Uncharacterized protein</fullName>
    </submittedName>
</protein>
<dbReference type="EMBL" id="JANIEN010000036">
    <property type="protein sequence ID" value="MDT3453544.1"/>
    <property type="molecule type" value="Genomic_DNA"/>
</dbReference>
<evidence type="ECO:0000313" key="2">
    <source>
        <dbReference type="Proteomes" id="UP001182304"/>
    </source>
</evidence>
<proteinExistence type="predicted"/>
<sequence length="53" mass="6431">MKNRRFLPAWQCDSADDYYAQFEQKKEPEDDPDDCDDERFVEQDIKYHNGDRG</sequence>
<reference evidence="1" key="1">
    <citation type="submission" date="2022-07" db="EMBL/GenBank/DDBJ databases">
        <title>Sequence of Pasteurella multocoda 17BRD-035.</title>
        <authorList>
            <person name="Roy Chowdhury P."/>
            <person name="Alhamami T."/>
            <person name="Trott D.J."/>
            <person name="Djordvevic S.P."/>
        </authorList>
    </citation>
    <scope>NUCLEOTIDE SEQUENCE</scope>
    <source>
        <strain evidence="1">17BRD-035</strain>
    </source>
</reference>
<dbReference type="AlphaFoldDB" id="A0AAW8VBB0"/>